<accession>A0AB33H477</accession>
<evidence type="ECO:0000313" key="3">
    <source>
        <dbReference type="Proteomes" id="UP000262712"/>
    </source>
</evidence>
<dbReference type="PROSITE" id="PS50005">
    <property type="entry name" value="TPR"/>
    <property type="match status" value="1"/>
</dbReference>
<proteinExistence type="predicted"/>
<dbReference type="RefSeq" id="WP_118909333.1">
    <property type="nucleotide sequence ID" value="NZ_CP032098.1"/>
</dbReference>
<organism evidence="2 3">
    <name type="scientific">Malaciobacter molluscorum LMG 25693</name>
    <dbReference type="NCBI Taxonomy" id="870501"/>
    <lineage>
        <taxon>Bacteria</taxon>
        <taxon>Pseudomonadati</taxon>
        <taxon>Campylobacterota</taxon>
        <taxon>Epsilonproteobacteria</taxon>
        <taxon>Campylobacterales</taxon>
        <taxon>Arcobacteraceae</taxon>
        <taxon>Malaciobacter</taxon>
    </lineage>
</organism>
<reference evidence="2 3" key="1">
    <citation type="submission" date="2018-08" db="EMBL/GenBank/DDBJ databases">
        <title>Complete genome of the Arcobacter molluscorum type strain LMG 25693.</title>
        <authorList>
            <person name="Miller W.G."/>
            <person name="Yee E."/>
            <person name="Bono J.L."/>
        </authorList>
    </citation>
    <scope>NUCLEOTIDE SEQUENCE [LARGE SCALE GENOMIC DNA]</scope>
    <source>
        <strain evidence="2 3">CECT 7696</strain>
    </source>
</reference>
<dbReference type="InterPro" id="IPR011990">
    <property type="entry name" value="TPR-like_helical_dom_sf"/>
</dbReference>
<dbReference type="AlphaFoldDB" id="A0AB33H477"/>
<sequence>MLRVLLLFVFFYTTSIACGGGFWPDDYQFRFLHKRNFEFANITGDLTSSRVYNDLIYEYNDEIKKQNIKEWKAQFGNFYSEKEIEDIIYKNKELSKIKNEEIRDYIDFLEYQKPYISSWKSYYSRFGYKGKKIDLSKVPSMVNEALLEVDKVKNNYLKLRYFFIALRLSHYNNLDNTLQIYEKYKYLLKNSNSIVKEWIQGLYAGMLIKKGEVVKGVYEFTKLFGEDKYNWHLAYYNFKYIKTDEQWNKLLSMAKNKEEKIKFYTIRALNVKANVLEELKNITKIDKNSKFFDLLLFRTLLNSQEFFDLPMPSYYETTKRFKDYKPFISYLKSIKRDNMYMVDLTLAYFNFYQKNIDVSKKYLNKAYKEVSGDDIHELNALKYIIYLNNLTKIDEKIEDEIGTKLEKLMLQPCNKNSLHKYTFYKIKDIYKKQNNELKYFLSKNIDYTNVNAINLEKYNELKALENKQNKTKLEKYMITHTLKSEYVRIELKLAYTNILMNNLMFEEALKRVKKTTKKEDKLEFNIFNNYIVGNNRVHSEKKYTLYETIKKLIDIQNNLKKNPNSTMDNYLYATALYNLSYWGNSNSLTTVYRSNYYFKEKDNELKKINLSIKHFKKALKRAKNKEFKSKIVYMLAKSELALYDINNSKVVNYNSTKVHETKRAYSWNISTTYENYIIKGYGKFFDDLKNKYQDTNYYKELLKECGYLNYYHDTVEDIKRVNTQIKNSLNKIELLKSIENDTKLKRKNDLNKYNQIYFYNLFRNIKLSKSNVTYYNNIAYYLNKKRKNNEAIYILEKIVNKYPNRVVALYNLGDAYYDIYDMDMAKKYYKKYVALMKKLKKENNIPKKVLSRIQSW</sequence>
<dbReference type="SMART" id="SM00028">
    <property type="entry name" value="TPR"/>
    <property type="match status" value="2"/>
</dbReference>
<keyword evidence="1" id="KW-0802">TPR repeat</keyword>
<evidence type="ECO:0000313" key="2">
    <source>
        <dbReference type="EMBL" id="AXX93052.1"/>
    </source>
</evidence>
<feature type="repeat" description="TPR" evidence="1">
    <location>
        <begin position="806"/>
        <end position="839"/>
    </location>
</feature>
<dbReference type="SUPFAM" id="SSF48452">
    <property type="entry name" value="TPR-like"/>
    <property type="match status" value="1"/>
</dbReference>
<protein>
    <recommendedName>
        <fullName evidence="4">Tetratricopeptide repeat protein</fullName>
    </recommendedName>
</protein>
<dbReference type="EMBL" id="CP032098">
    <property type="protein sequence ID" value="AXX93052.1"/>
    <property type="molecule type" value="Genomic_DNA"/>
</dbReference>
<dbReference type="KEGG" id="amol:AMOL_2098"/>
<evidence type="ECO:0008006" key="4">
    <source>
        <dbReference type="Google" id="ProtNLM"/>
    </source>
</evidence>
<dbReference type="Proteomes" id="UP000262712">
    <property type="component" value="Chromosome"/>
</dbReference>
<gene>
    <name evidence="2" type="ORF">AMOL_2098</name>
</gene>
<dbReference type="Gene3D" id="1.25.40.10">
    <property type="entry name" value="Tetratricopeptide repeat domain"/>
    <property type="match status" value="1"/>
</dbReference>
<dbReference type="InterPro" id="IPR019734">
    <property type="entry name" value="TPR_rpt"/>
</dbReference>
<evidence type="ECO:0000256" key="1">
    <source>
        <dbReference type="PROSITE-ProRule" id="PRU00339"/>
    </source>
</evidence>
<name>A0AB33H477_9BACT</name>
<dbReference type="PROSITE" id="PS51257">
    <property type="entry name" value="PROKAR_LIPOPROTEIN"/>
    <property type="match status" value="1"/>
</dbReference>